<reference evidence="2" key="1">
    <citation type="submission" date="2020-01" db="EMBL/GenBank/DDBJ databases">
        <title>Development of genomics and gene disruption for Polysphondylium violaceum indicates a role for the polyketide synthase stlB in stalk morphogenesis.</title>
        <authorList>
            <person name="Narita B."/>
            <person name="Kawabe Y."/>
            <person name="Kin K."/>
            <person name="Saito T."/>
            <person name="Gibbs R."/>
            <person name="Kuspa A."/>
            <person name="Muzny D."/>
            <person name="Queller D."/>
            <person name="Richards S."/>
            <person name="Strassman J."/>
            <person name="Sucgang R."/>
            <person name="Worley K."/>
            <person name="Schaap P."/>
        </authorList>
    </citation>
    <scope>NUCLEOTIDE SEQUENCE</scope>
    <source>
        <strain evidence="2">QSvi11</strain>
    </source>
</reference>
<evidence type="ECO:0000256" key="1">
    <source>
        <dbReference type="SAM" id="Phobius"/>
    </source>
</evidence>
<dbReference type="Proteomes" id="UP000695562">
    <property type="component" value="Unassembled WGS sequence"/>
</dbReference>
<keyword evidence="1" id="KW-1133">Transmembrane helix</keyword>
<dbReference type="OrthoDB" id="410651at2759"/>
<comment type="caution">
    <text evidence="2">The sequence shown here is derived from an EMBL/GenBank/DDBJ whole genome shotgun (WGS) entry which is preliminary data.</text>
</comment>
<dbReference type="EMBL" id="AJWJ01000290">
    <property type="protein sequence ID" value="KAF2072321.1"/>
    <property type="molecule type" value="Genomic_DNA"/>
</dbReference>
<keyword evidence="1" id="KW-0472">Membrane</keyword>
<evidence type="ECO:0000313" key="3">
    <source>
        <dbReference type="Proteomes" id="UP000695562"/>
    </source>
</evidence>
<sequence length="156" mass="17308">MNHSLQFNWVYPDYVVFPSLVAVGGITMWSIEAFKLGRARERYGIKAPAVTGDAEFEKVVHRYSNLTEGLGNAVIPSTFMFSYFISPKWSLILGSSWLISKLVSCCSYCCKKEKDNECLKSTHLIVSHASQFLLLGGAGLGVIVSLINRCKLLHGK</sequence>
<dbReference type="InterPro" id="IPR023352">
    <property type="entry name" value="MAPEG-like_dom_sf"/>
</dbReference>
<feature type="transmembrane region" description="Helical" evidence="1">
    <location>
        <begin position="122"/>
        <end position="147"/>
    </location>
</feature>
<organism evidence="2 3">
    <name type="scientific">Polysphondylium violaceum</name>
    <dbReference type="NCBI Taxonomy" id="133409"/>
    <lineage>
        <taxon>Eukaryota</taxon>
        <taxon>Amoebozoa</taxon>
        <taxon>Evosea</taxon>
        <taxon>Eumycetozoa</taxon>
        <taxon>Dictyostelia</taxon>
        <taxon>Dictyosteliales</taxon>
        <taxon>Dictyosteliaceae</taxon>
        <taxon>Polysphondylium</taxon>
    </lineage>
</organism>
<name>A0A8J4PSD2_9MYCE</name>
<proteinExistence type="predicted"/>
<protein>
    <recommendedName>
        <fullName evidence="4">MAPEG family protein</fullName>
    </recommendedName>
</protein>
<gene>
    <name evidence="2" type="ORF">CYY_006355</name>
</gene>
<accession>A0A8J4PSD2</accession>
<dbReference type="AlphaFoldDB" id="A0A8J4PSD2"/>
<keyword evidence="3" id="KW-1185">Reference proteome</keyword>
<keyword evidence="1" id="KW-0812">Transmembrane</keyword>
<feature type="transmembrane region" description="Helical" evidence="1">
    <location>
        <begin position="14"/>
        <end position="34"/>
    </location>
</feature>
<feature type="transmembrane region" description="Helical" evidence="1">
    <location>
        <begin position="66"/>
        <end position="85"/>
    </location>
</feature>
<evidence type="ECO:0000313" key="2">
    <source>
        <dbReference type="EMBL" id="KAF2072321.1"/>
    </source>
</evidence>
<dbReference type="Gene3D" id="1.20.120.550">
    <property type="entry name" value="Membrane associated eicosanoid/glutathione metabolism-like domain"/>
    <property type="match status" value="1"/>
</dbReference>
<evidence type="ECO:0008006" key="4">
    <source>
        <dbReference type="Google" id="ProtNLM"/>
    </source>
</evidence>
<dbReference type="SUPFAM" id="SSF161084">
    <property type="entry name" value="MAPEG domain-like"/>
    <property type="match status" value="1"/>
</dbReference>